<comment type="caution">
    <text evidence="3">The sequence shown here is derived from an EMBL/GenBank/DDBJ whole genome shotgun (WGS) entry which is preliminary data.</text>
</comment>
<organism evidence="3 4">
    <name type="scientific">Cirrhinus mrigala</name>
    <name type="common">Mrigala</name>
    <dbReference type="NCBI Taxonomy" id="683832"/>
    <lineage>
        <taxon>Eukaryota</taxon>
        <taxon>Metazoa</taxon>
        <taxon>Chordata</taxon>
        <taxon>Craniata</taxon>
        <taxon>Vertebrata</taxon>
        <taxon>Euteleostomi</taxon>
        <taxon>Actinopterygii</taxon>
        <taxon>Neopterygii</taxon>
        <taxon>Teleostei</taxon>
        <taxon>Ostariophysi</taxon>
        <taxon>Cypriniformes</taxon>
        <taxon>Cyprinidae</taxon>
        <taxon>Labeoninae</taxon>
        <taxon>Labeonini</taxon>
        <taxon>Cirrhinus</taxon>
    </lineage>
</organism>
<feature type="region of interest" description="Disordered" evidence="1">
    <location>
        <begin position="18"/>
        <end position="39"/>
    </location>
</feature>
<feature type="non-terminal residue" evidence="3">
    <location>
        <position position="1"/>
    </location>
</feature>
<dbReference type="AlphaFoldDB" id="A0ABD0Q5R2"/>
<keyword evidence="2" id="KW-1133">Transmembrane helix</keyword>
<dbReference type="EMBL" id="JAMKFB020000011">
    <property type="protein sequence ID" value="KAL0180993.1"/>
    <property type="molecule type" value="Genomic_DNA"/>
</dbReference>
<proteinExistence type="predicted"/>
<evidence type="ECO:0000313" key="3">
    <source>
        <dbReference type="EMBL" id="KAL0180993.1"/>
    </source>
</evidence>
<keyword evidence="2" id="KW-0472">Membrane</keyword>
<evidence type="ECO:0000256" key="1">
    <source>
        <dbReference type="SAM" id="MobiDB-lite"/>
    </source>
</evidence>
<accession>A0ABD0Q5R2</accession>
<keyword evidence="4" id="KW-1185">Reference proteome</keyword>
<reference evidence="3 4" key="1">
    <citation type="submission" date="2024-05" db="EMBL/GenBank/DDBJ databases">
        <title>Genome sequencing and assembly of Indian major carp, Cirrhinus mrigala (Hamilton, 1822).</title>
        <authorList>
            <person name="Mohindra V."/>
            <person name="Chowdhury L.M."/>
            <person name="Lal K."/>
            <person name="Jena J.K."/>
        </authorList>
    </citation>
    <scope>NUCLEOTIDE SEQUENCE [LARGE SCALE GENOMIC DNA]</scope>
    <source>
        <strain evidence="3">CM1030</strain>
        <tissue evidence="3">Blood</tissue>
    </source>
</reference>
<evidence type="ECO:0000256" key="2">
    <source>
        <dbReference type="SAM" id="Phobius"/>
    </source>
</evidence>
<feature type="non-terminal residue" evidence="3">
    <location>
        <position position="107"/>
    </location>
</feature>
<gene>
    <name evidence="3" type="ORF">M9458_023399</name>
</gene>
<name>A0ABD0Q5R2_CIRMR</name>
<evidence type="ECO:0000313" key="4">
    <source>
        <dbReference type="Proteomes" id="UP001529510"/>
    </source>
</evidence>
<dbReference type="Proteomes" id="UP001529510">
    <property type="component" value="Unassembled WGS sequence"/>
</dbReference>
<feature type="transmembrane region" description="Helical" evidence="2">
    <location>
        <begin position="49"/>
        <end position="68"/>
    </location>
</feature>
<sequence length="107" mass="12093">SALRFPKRSIDHLNVRACTRSSSRHSGRSKPYQSCLPQKEEAPHQAGELLLVFIIFILLIIRVLPSGLVQEHSALPSPTDVLQVPFLDSFVSLEPPEPPREDLEWQQ</sequence>
<keyword evidence="2" id="KW-0812">Transmembrane</keyword>
<protein>
    <submittedName>
        <fullName evidence="3">Uncharacterized protein</fullName>
    </submittedName>
</protein>